<dbReference type="Proteomes" id="UP000887581">
    <property type="component" value="Unplaced"/>
</dbReference>
<dbReference type="PANTHER" id="PTHR44170">
    <property type="entry name" value="PROTEIN SIDEKICK"/>
    <property type="match status" value="1"/>
</dbReference>
<evidence type="ECO:0000256" key="7">
    <source>
        <dbReference type="ARBA" id="ARBA00022801"/>
    </source>
</evidence>
<evidence type="ECO:0000256" key="10">
    <source>
        <dbReference type="ARBA" id="ARBA00023136"/>
    </source>
</evidence>
<dbReference type="WBParaSite" id="sdigi.contig807.g9798.t1">
    <property type="protein sequence ID" value="sdigi.contig807.g9798.t1"/>
    <property type="gene ID" value="sdigi.contig807.g9798"/>
</dbReference>
<keyword evidence="10" id="KW-0472">Membrane</keyword>
<evidence type="ECO:0000256" key="13">
    <source>
        <dbReference type="ARBA" id="ARBA00023180"/>
    </source>
</evidence>
<dbReference type="EC" id="3.1.3.48" evidence="3"/>
<keyword evidence="5" id="KW-0732">Signal</keyword>
<sequence length="335" mass="37328">MHGKMEYPEKIKLKCHDDGAKLIIRPDSSTVAADTRVSFFCRADGNPLPTVVWKKNGLSISDLRYSTKTLSNGLSTLRIEPVRLTDANATISCTADNGIGNPVIADATLTVLSSDELPAGFPVIEAHPVLKSVEQGRTAHVSCRVRGNPRPKVLWLRDLMPIDIRSNTRYSVSTLGNPGIFPKYSFFLSVKERNQMAQLFCWNYICALMIQQAKEDDQGKYECVARNIHGVTHSKAAHLYIKVRRVPPYFSYKLERLYKTAPGGALNLTCVAVGYPMPRVFWKKSDDTYLNDPQSAPIGRNILTLTRIEKTENYTCVAVSKLGNIEAMTTVEVKC</sequence>
<dbReference type="InterPro" id="IPR003599">
    <property type="entry name" value="Ig_sub"/>
</dbReference>
<evidence type="ECO:0000313" key="18">
    <source>
        <dbReference type="WBParaSite" id="sdigi.contig807.g9798.t1"/>
    </source>
</evidence>
<evidence type="ECO:0000256" key="8">
    <source>
        <dbReference type="ARBA" id="ARBA00022912"/>
    </source>
</evidence>
<evidence type="ECO:0000256" key="11">
    <source>
        <dbReference type="ARBA" id="ARBA00023157"/>
    </source>
</evidence>
<dbReference type="SMART" id="SM00408">
    <property type="entry name" value="IGc2"/>
    <property type="match status" value="3"/>
</dbReference>
<protein>
    <recommendedName>
        <fullName evidence="3">protein-tyrosine-phosphatase</fullName>
        <ecNumber evidence="3">3.1.3.48</ecNumber>
    </recommendedName>
</protein>
<dbReference type="AlphaFoldDB" id="A0A915Q2V3"/>
<dbReference type="InterPro" id="IPR003598">
    <property type="entry name" value="Ig_sub2"/>
</dbReference>
<proteinExistence type="inferred from homology"/>
<evidence type="ECO:0000256" key="14">
    <source>
        <dbReference type="ARBA" id="ARBA00023319"/>
    </source>
</evidence>
<evidence type="ECO:0000259" key="16">
    <source>
        <dbReference type="PROSITE" id="PS50835"/>
    </source>
</evidence>
<dbReference type="GO" id="GO:0004725">
    <property type="term" value="F:protein tyrosine phosphatase activity"/>
    <property type="evidence" value="ECO:0007669"/>
    <property type="project" value="UniProtKB-EC"/>
</dbReference>
<evidence type="ECO:0000256" key="12">
    <source>
        <dbReference type="ARBA" id="ARBA00023170"/>
    </source>
</evidence>
<evidence type="ECO:0000256" key="6">
    <source>
        <dbReference type="ARBA" id="ARBA00022737"/>
    </source>
</evidence>
<dbReference type="SMART" id="SM00409">
    <property type="entry name" value="IG"/>
    <property type="match status" value="3"/>
</dbReference>
<feature type="domain" description="Ig-like" evidence="16">
    <location>
        <begin position="122"/>
        <end position="240"/>
    </location>
</feature>
<keyword evidence="13" id="KW-0325">Glycoprotein</keyword>
<dbReference type="Gene3D" id="2.60.40.10">
    <property type="entry name" value="Immunoglobulins"/>
    <property type="match status" value="3"/>
</dbReference>
<keyword evidence="6" id="KW-0677">Repeat</keyword>
<comment type="similarity">
    <text evidence="2">Belongs to the protein-tyrosine phosphatase family. Receptor class 2A subfamily.</text>
</comment>
<reference evidence="18" key="1">
    <citation type="submission" date="2022-11" db="UniProtKB">
        <authorList>
            <consortium name="WormBaseParasite"/>
        </authorList>
    </citation>
    <scope>IDENTIFICATION</scope>
</reference>
<dbReference type="SUPFAM" id="SSF48726">
    <property type="entry name" value="Immunoglobulin"/>
    <property type="match status" value="3"/>
</dbReference>
<keyword evidence="11" id="KW-1015">Disulfide bond</keyword>
<dbReference type="InterPro" id="IPR013783">
    <property type="entry name" value="Ig-like_fold"/>
</dbReference>
<accession>A0A915Q2V3</accession>
<dbReference type="PROSITE" id="PS50835">
    <property type="entry name" value="IG_LIKE"/>
    <property type="match status" value="3"/>
</dbReference>
<keyword evidence="7" id="KW-0378">Hydrolase</keyword>
<feature type="domain" description="Ig-like" evidence="16">
    <location>
        <begin position="248"/>
        <end position="332"/>
    </location>
</feature>
<comment type="subcellular location">
    <subcellularLocation>
        <location evidence="1">Membrane</location>
        <topology evidence="1">Single-pass membrane protein</topology>
    </subcellularLocation>
</comment>
<dbReference type="GO" id="GO:0098609">
    <property type="term" value="P:cell-cell adhesion"/>
    <property type="evidence" value="ECO:0007669"/>
    <property type="project" value="TreeGrafter"/>
</dbReference>
<feature type="domain" description="Ig-like" evidence="16">
    <location>
        <begin position="8"/>
        <end position="110"/>
    </location>
</feature>
<evidence type="ECO:0000256" key="2">
    <source>
        <dbReference type="ARBA" id="ARBA00010504"/>
    </source>
</evidence>
<keyword evidence="8" id="KW-0904">Protein phosphatase</keyword>
<name>A0A915Q2V3_9BILA</name>
<dbReference type="Pfam" id="PF13927">
    <property type="entry name" value="Ig_3"/>
    <property type="match status" value="3"/>
</dbReference>
<dbReference type="GO" id="GO:0016020">
    <property type="term" value="C:membrane"/>
    <property type="evidence" value="ECO:0007669"/>
    <property type="project" value="UniProtKB-SubCell"/>
</dbReference>
<keyword evidence="4" id="KW-0812">Transmembrane</keyword>
<evidence type="ECO:0000256" key="9">
    <source>
        <dbReference type="ARBA" id="ARBA00022989"/>
    </source>
</evidence>
<keyword evidence="17" id="KW-1185">Reference proteome</keyword>
<evidence type="ECO:0000313" key="17">
    <source>
        <dbReference type="Proteomes" id="UP000887581"/>
    </source>
</evidence>
<evidence type="ECO:0000256" key="4">
    <source>
        <dbReference type="ARBA" id="ARBA00022692"/>
    </source>
</evidence>
<evidence type="ECO:0000256" key="1">
    <source>
        <dbReference type="ARBA" id="ARBA00004167"/>
    </source>
</evidence>
<organism evidence="17 18">
    <name type="scientific">Setaria digitata</name>
    <dbReference type="NCBI Taxonomy" id="48799"/>
    <lineage>
        <taxon>Eukaryota</taxon>
        <taxon>Metazoa</taxon>
        <taxon>Ecdysozoa</taxon>
        <taxon>Nematoda</taxon>
        <taxon>Chromadorea</taxon>
        <taxon>Rhabditida</taxon>
        <taxon>Spirurina</taxon>
        <taxon>Spiruromorpha</taxon>
        <taxon>Filarioidea</taxon>
        <taxon>Setariidae</taxon>
        <taxon>Setaria</taxon>
    </lineage>
</organism>
<dbReference type="FunFam" id="2.60.40.10:FF:000010">
    <property type="entry name" value="receptor-type tyrosine-protein phosphatase delta isoform X1"/>
    <property type="match status" value="1"/>
</dbReference>
<evidence type="ECO:0000256" key="3">
    <source>
        <dbReference type="ARBA" id="ARBA00013064"/>
    </source>
</evidence>
<dbReference type="InterPro" id="IPR036179">
    <property type="entry name" value="Ig-like_dom_sf"/>
</dbReference>
<keyword evidence="9" id="KW-1133">Transmembrane helix</keyword>
<keyword evidence="12" id="KW-0675">Receptor</keyword>
<comment type="catalytic activity">
    <reaction evidence="15">
        <text>O-phospho-L-tyrosyl-[protein] + H2O = L-tyrosyl-[protein] + phosphate</text>
        <dbReference type="Rhea" id="RHEA:10684"/>
        <dbReference type="Rhea" id="RHEA-COMP:10136"/>
        <dbReference type="Rhea" id="RHEA-COMP:20101"/>
        <dbReference type="ChEBI" id="CHEBI:15377"/>
        <dbReference type="ChEBI" id="CHEBI:43474"/>
        <dbReference type="ChEBI" id="CHEBI:46858"/>
        <dbReference type="ChEBI" id="CHEBI:61978"/>
        <dbReference type="EC" id="3.1.3.48"/>
    </reaction>
</comment>
<evidence type="ECO:0000256" key="15">
    <source>
        <dbReference type="ARBA" id="ARBA00051722"/>
    </source>
</evidence>
<dbReference type="PANTHER" id="PTHR44170:SF6">
    <property type="entry name" value="CONTACTIN"/>
    <property type="match status" value="1"/>
</dbReference>
<evidence type="ECO:0000256" key="5">
    <source>
        <dbReference type="ARBA" id="ARBA00022729"/>
    </source>
</evidence>
<dbReference type="InterPro" id="IPR007110">
    <property type="entry name" value="Ig-like_dom"/>
</dbReference>
<keyword evidence="14" id="KW-0393">Immunoglobulin domain</keyword>